<dbReference type="InterPro" id="IPR004761">
    <property type="entry name" value="Spore_GerAB"/>
</dbReference>
<feature type="transmembrane region" description="Helical" evidence="8">
    <location>
        <begin position="110"/>
        <end position="127"/>
    </location>
</feature>
<feature type="transmembrane region" description="Helical" evidence="8">
    <location>
        <begin position="339"/>
        <end position="358"/>
    </location>
</feature>
<keyword evidence="3" id="KW-0813">Transport</keyword>
<evidence type="ECO:0000256" key="5">
    <source>
        <dbReference type="ARBA" id="ARBA00022692"/>
    </source>
</evidence>
<dbReference type="EMBL" id="JAGGKT010000019">
    <property type="protein sequence ID" value="MBP1934309.1"/>
    <property type="molecule type" value="Genomic_DNA"/>
</dbReference>
<evidence type="ECO:0000256" key="1">
    <source>
        <dbReference type="ARBA" id="ARBA00004141"/>
    </source>
</evidence>
<feature type="transmembrane region" description="Helical" evidence="8">
    <location>
        <begin position="212"/>
        <end position="234"/>
    </location>
</feature>
<comment type="subcellular location">
    <subcellularLocation>
        <location evidence="1">Membrane</location>
        <topology evidence="1">Multi-pass membrane protein</topology>
    </subcellularLocation>
</comment>
<evidence type="ECO:0000256" key="2">
    <source>
        <dbReference type="ARBA" id="ARBA00007998"/>
    </source>
</evidence>
<evidence type="ECO:0000256" key="4">
    <source>
        <dbReference type="ARBA" id="ARBA00022544"/>
    </source>
</evidence>
<keyword evidence="6 8" id="KW-1133">Transmembrane helix</keyword>
<evidence type="ECO:0000256" key="6">
    <source>
        <dbReference type="ARBA" id="ARBA00022989"/>
    </source>
</evidence>
<feature type="transmembrane region" description="Helical" evidence="8">
    <location>
        <begin position="177"/>
        <end position="200"/>
    </location>
</feature>
<comment type="caution">
    <text evidence="9">The sequence shown here is derived from an EMBL/GenBank/DDBJ whole genome shotgun (WGS) entry which is preliminary data.</text>
</comment>
<feature type="transmembrane region" description="Helical" evidence="8">
    <location>
        <begin position="306"/>
        <end position="327"/>
    </location>
</feature>
<dbReference type="RefSeq" id="WP_209812314.1">
    <property type="nucleotide sequence ID" value="NZ_JAGGKT010000019.1"/>
</dbReference>
<dbReference type="Pfam" id="PF03845">
    <property type="entry name" value="Spore_permease"/>
    <property type="match status" value="1"/>
</dbReference>
<evidence type="ECO:0000256" key="3">
    <source>
        <dbReference type="ARBA" id="ARBA00022448"/>
    </source>
</evidence>
<proteinExistence type="inferred from homology"/>
<feature type="transmembrane region" description="Helical" evidence="8">
    <location>
        <begin position="77"/>
        <end position="98"/>
    </location>
</feature>
<accession>A0ABS4GVK5</accession>
<dbReference type="PANTHER" id="PTHR34975:SF2">
    <property type="entry name" value="SPORE GERMINATION PROTEIN A2"/>
    <property type="match status" value="1"/>
</dbReference>
<dbReference type="PANTHER" id="PTHR34975">
    <property type="entry name" value="SPORE GERMINATION PROTEIN A2"/>
    <property type="match status" value="1"/>
</dbReference>
<keyword evidence="7 8" id="KW-0472">Membrane</keyword>
<keyword evidence="4" id="KW-0309">Germination</keyword>
<feature type="transmembrane region" description="Helical" evidence="8">
    <location>
        <begin position="5"/>
        <end position="25"/>
    </location>
</feature>
<feature type="transmembrane region" description="Helical" evidence="8">
    <location>
        <begin position="264"/>
        <end position="285"/>
    </location>
</feature>
<dbReference type="Proteomes" id="UP001519343">
    <property type="component" value="Unassembled WGS sequence"/>
</dbReference>
<feature type="transmembrane region" description="Helical" evidence="8">
    <location>
        <begin position="37"/>
        <end position="56"/>
    </location>
</feature>
<protein>
    <recommendedName>
        <fullName evidence="11">Spore germination protein</fullName>
    </recommendedName>
</protein>
<keyword evidence="5 8" id="KW-0812">Transmembrane</keyword>
<comment type="similarity">
    <text evidence="2">Belongs to the amino acid-polyamine-organocation (APC) superfamily. Spore germination protein (SGP) (TC 2.A.3.9) family.</text>
</comment>
<evidence type="ECO:0000313" key="9">
    <source>
        <dbReference type="EMBL" id="MBP1934309.1"/>
    </source>
</evidence>
<evidence type="ECO:0000256" key="7">
    <source>
        <dbReference type="ARBA" id="ARBA00023136"/>
    </source>
</evidence>
<organism evidence="9 10">
    <name type="scientific">Ammoniphilus resinae</name>
    <dbReference type="NCBI Taxonomy" id="861532"/>
    <lineage>
        <taxon>Bacteria</taxon>
        <taxon>Bacillati</taxon>
        <taxon>Bacillota</taxon>
        <taxon>Bacilli</taxon>
        <taxon>Bacillales</taxon>
        <taxon>Paenibacillaceae</taxon>
        <taxon>Aneurinibacillus group</taxon>
        <taxon>Ammoniphilus</taxon>
    </lineage>
</organism>
<gene>
    <name evidence="9" type="ORF">J2Z37_004329</name>
</gene>
<reference evidence="9 10" key="1">
    <citation type="submission" date="2021-03" db="EMBL/GenBank/DDBJ databases">
        <title>Genomic Encyclopedia of Type Strains, Phase IV (KMG-IV): sequencing the most valuable type-strain genomes for metagenomic binning, comparative biology and taxonomic classification.</title>
        <authorList>
            <person name="Goeker M."/>
        </authorList>
    </citation>
    <scope>NUCLEOTIDE SEQUENCE [LARGE SCALE GENOMIC DNA]</scope>
    <source>
        <strain evidence="9 10">DSM 24738</strain>
    </source>
</reference>
<keyword evidence="10" id="KW-1185">Reference proteome</keyword>
<name>A0ABS4GVK5_9BACL</name>
<feature type="transmembrane region" description="Helical" evidence="8">
    <location>
        <begin position="134"/>
        <end position="157"/>
    </location>
</feature>
<evidence type="ECO:0008006" key="11">
    <source>
        <dbReference type="Google" id="ProtNLM"/>
    </source>
</evidence>
<evidence type="ECO:0000256" key="8">
    <source>
        <dbReference type="SAM" id="Phobius"/>
    </source>
</evidence>
<evidence type="ECO:0000313" key="10">
    <source>
        <dbReference type="Proteomes" id="UP001519343"/>
    </source>
</evidence>
<sequence length="365" mass="41842">MSRFYYYLIFLNMTVNVVAFVPNVLLQQRFIGAVPSMVIALIVGTINAAIFGFCINRFPGEGLPEILNRYVKPWIRTLFLLLMGVTWFIAGIITILIFVDVSKQYINPEMPEWTFLFIFLAFVVLCAKMPSIKVLYLLELLLILNLPLVAIIFLKVYTHPYFSWDAVKEVGTHALTIPAWDSFTVALYTFAGYLNMVIFARVMKDQFQFKRGWIIGSVAFVNLFTTFFIPIGLLGTEAVGHARYPWVMTADTIRFDLSPIERGIGLFLLLYVSISLTSALIHWHVGLELMKGAVNVKKYKAKAQRIIPWMVTLLFCGVTFAINELLFQSQIRSFSIVWYTIRLFGEFLLIFLLGYCAWRRGHEGV</sequence>